<dbReference type="EMBL" id="CP038908">
    <property type="protein sequence ID" value="QGO04186.1"/>
    <property type="molecule type" value="Genomic_DNA"/>
</dbReference>
<name>A0A9Q6LNE0_PISSA</name>
<evidence type="ECO:0000313" key="1">
    <source>
        <dbReference type="EMBL" id="QGO04186.1"/>
    </source>
</evidence>
<keyword evidence="2" id="KW-1185">Reference proteome</keyword>
<proteinExistence type="predicted"/>
<sequence length="195" mass="22270">MMVPCPTNILQTMIYRFMALFSIFTVTTPNLSNNTPIVQPPIEQGIRTFLEKLLKSSQVGCIEFQLGKQSKTNLTLNPMILALTKQNELIVQPVKNNEIYITIQLPEKSKQLFKILGDQQRQFCYAAAQLDDFNFYKAIKTNIYQVNYDYRLIPINNTLLSAAKKMGPLHIRNNTIDLKKTATGFKQSSVFSVKN</sequence>
<evidence type="ECO:0000313" key="2">
    <source>
        <dbReference type="Proteomes" id="UP000422232"/>
    </source>
</evidence>
<reference evidence="1 2" key="1">
    <citation type="submission" date="2019-04" db="EMBL/GenBank/DDBJ databases">
        <title>Complete genome sequencing of Piscirickettsia salmonis strain Psal-009.</title>
        <authorList>
            <person name="Schober I."/>
            <person name="Bunk B."/>
            <person name="Sproer C."/>
            <person name="Carril G.P."/>
            <person name="Riedel T."/>
            <person name="Flores-Herrera P.A."/>
            <person name="Nourdin-Galindo G."/>
            <person name="Marshall S.H."/>
            <person name="Overmann J."/>
        </authorList>
    </citation>
    <scope>NUCLEOTIDE SEQUENCE [LARGE SCALE GENOMIC DNA]</scope>
    <source>
        <strain evidence="1 2">Psal-009</strain>
    </source>
</reference>
<dbReference type="RefSeq" id="WP_129556616.1">
    <property type="nucleotide sequence ID" value="NZ_CP013778.1"/>
</dbReference>
<gene>
    <name evidence="1" type="ORF">Psal009_00041</name>
</gene>
<dbReference type="AlphaFoldDB" id="A0A9Q6LNE0"/>
<organism evidence="1 2">
    <name type="scientific">Piscirickettsia salmonis</name>
    <dbReference type="NCBI Taxonomy" id="1238"/>
    <lineage>
        <taxon>Bacteria</taxon>
        <taxon>Pseudomonadati</taxon>
        <taxon>Pseudomonadota</taxon>
        <taxon>Gammaproteobacteria</taxon>
        <taxon>Thiotrichales</taxon>
        <taxon>Piscirickettsiaceae</taxon>
        <taxon>Piscirickettsia</taxon>
    </lineage>
</organism>
<dbReference type="Proteomes" id="UP000422232">
    <property type="component" value="Chromosome"/>
</dbReference>
<accession>A0A9Q6LNE0</accession>
<protein>
    <submittedName>
        <fullName evidence="1">Uncharacterized protein</fullName>
    </submittedName>
</protein>